<reference evidence="1 2" key="1">
    <citation type="submission" date="2024-03" db="EMBL/GenBank/DDBJ databases">
        <title>Novel species of the genus Variovorax.</title>
        <authorList>
            <person name="Liu Q."/>
            <person name="Xin Y.-H."/>
        </authorList>
    </citation>
    <scope>NUCLEOTIDE SEQUENCE [LARGE SCALE GENOMIC DNA]</scope>
    <source>
        <strain evidence="1 2">KACC 18501</strain>
    </source>
</reference>
<evidence type="ECO:0000313" key="2">
    <source>
        <dbReference type="Proteomes" id="UP001363010"/>
    </source>
</evidence>
<dbReference type="RefSeq" id="WP_340365943.1">
    <property type="nucleotide sequence ID" value="NZ_JBBKZV010000017.1"/>
</dbReference>
<name>A0ABU8W4E4_9BURK</name>
<gene>
    <name evidence="1" type="ORF">WKW80_23300</name>
</gene>
<dbReference type="EMBL" id="JBBKZV010000017">
    <property type="protein sequence ID" value="MEJ8824920.1"/>
    <property type="molecule type" value="Genomic_DNA"/>
</dbReference>
<dbReference type="Proteomes" id="UP001363010">
    <property type="component" value="Unassembled WGS sequence"/>
</dbReference>
<organism evidence="1 2">
    <name type="scientific">Variovorax humicola</name>
    <dbReference type="NCBI Taxonomy" id="1769758"/>
    <lineage>
        <taxon>Bacteria</taxon>
        <taxon>Pseudomonadati</taxon>
        <taxon>Pseudomonadota</taxon>
        <taxon>Betaproteobacteria</taxon>
        <taxon>Burkholderiales</taxon>
        <taxon>Comamonadaceae</taxon>
        <taxon>Variovorax</taxon>
    </lineage>
</organism>
<evidence type="ECO:0000313" key="1">
    <source>
        <dbReference type="EMBL" id="MEJ8824920.1"/>
    </source>
</evidence>
<sequence>MVLNPESKYPNRRAYVLKLRSDASPEALAGRLENLVTGRQLEFASARELVHSIASDLQVGATDRPADDPAA</sequence>
<keyword evidence="2" id="KW-1185">Reference proteome</keyword>
<protein>
    <submittedName>
        <fullName evidence="1">Uncharacterized protein</fullName>
    </submittedName>
</protein>
<proteinExistence type="predicted"/>
<comment type="caution">
    <text evidence="1">The sequence shown here is derived from an EMBL/GenBank/DDBJ whole genome shotgun (WGS) entry which is preliminary data.</text>
</comment>
<accession>A0ABU8W4E4</accession>